<dbReference type="AlphaFoldDB" id="A0AAN1WKZ6"/>
<accession>A0AAN1WKZ6</accession>
<keyword evidence="6" id="KW-0175">Coiled coil</keyword>
<dbReference type="CDD" id="cd14014">
    <property type="entry name" value="STKc_PknB_like"/>
    <property type="match status" value="1"/>
</dbReference>
<keyword evidence="4 5" id="KW-0067">ATP-binding</keyword>
<gene>
    <name evidence="9" type="ORF">MARGE09_P3702</name>
</gene>
<dbReference type="Gene3D" id="3.30.200.20">
    <property type="entry name" value="Phosphorylase Kinase, domain 1"/>
    <property type="match status" value="1"/>
</dbReference>
<dbReference type="SMART" id="SM00220">
    <property type="entry name" value="S_TKc"/>
    <property type="match status" value="1"/>
</dbReference>
<dbReference type="InterPro" id="IPR011009">
    <property type="entry name" value="Kinase-like_dom_sf"/>
</dbReference>
<proteinExistence type="predicted"/>
<dbReference type="RefSeq" id="WP_236984768.1">
    <property type="nucleotide sequence ID" value="NZ_AP023086.1"/>
</dbReference>
<keyword evidence="1" id="KW-0808">Transferase</keyword>
<dbReference type="SUPFAM" id="SSF56112">
    <property type="entry name" value="Protein kinase-like (PK-like)"/>
    <property type="match status" value="1"/>
</dbReference>
<dbReference type="Gene3D" id="1.10.510.10">
    <property type="entry name" value="Transferase(Phosphotransferase) domain 1"/>
    <property type="match status" value="1"/>
</dbReference>
<evidence type="ECO:0000313" key="10">
    <source>
        <dbReference type="Proteomes" id="UP001320119"/>
    </source>
</evidence>
<feature type="region of interest" description="Disordered" evidence="7">
    <location>
        <begin position="1"/>
        <end position="21"/>
    </location>
</feature>
<feature type="coiled-coil region" evidence="6">
    <location>
        <begin position="471"/>
        <end position="498"/>
    </location>
</feature>
<feature type="domain" description="Protein kinase" evidence="8">
    <location>
        <begin position="72"/>
        <end position="343"/>
    </location>
</feature>
<dbReference type="InterPro" id="IPR017441">
    <property type="entry name" value="Protein_kinase_ATP_BS"/>
</dbReference>
<feature type="binding site" evidence="5">
    <location>
        <position position="107"/>
    </location>
    <ligand>
        <name>ATP</name>
        <dbReference type="ChEBI" id="CHEBI:30616"/>
    </ligand>
</feature>
<dbReference type="PANTHER" id="PTHR43289">
    <property type="entry name" value="MITOGEN-ACTIVATED PROTEIN KINASE KINASE KINASE 20-RELATED"/>
    <property type="match status" value="1"/>
</dbReference>
<evidence type="ECO:0000256" key="1">
    <source>
        <dbReference type="ARBA" id="ARBA00022679"/>
    </source>
</evidence>
<dbReference type="PROSITE" id="PS00107">
    <property type="entry name" value="PROTEIN_KINASE_ATP"/>
    <property type="match status" value="1"/>
</dbReference>
<dbReference type="GO" id="GO:0004674">
    <property type="term" value="F:protein serine/threonine kinase activity"/>
    <property type="evidence" value="ECO:0007669"/>
    <property type="project" value="TreeGrafter"/>
</dbReference>
<dbReference type="PANTHER" id="PTHR43289:SF34">
    <property type="entry name" value="SERINE_THREONINE-PROTEIN KINASE YBDM-RELATED"/>
    <property type="match status" value="1"/>
</dbReference>
<name>A0AAN1WKZ6_9GAMM</name>
<dbReference type="Proteomes" id="UP001320119">
    <property type="component" value="Chromosome"/>
</dbReference>
<dbReference type="PROSITE" id="PS50011">
    <property type="entry name" value="PROTEIN_KINASE_DOM"/>
    <property type="match status" value="1"/>
</dbReference>
<evidence type="ECO:0000256" key="5">
    <source>
        <dbReference type="PROSITE-ProRule" id="PRU10141"/>
    </source>
</evidence>
<dbReference type="InterPro" id="IPR000719">
    <property type="entry name" value="Prot_kinase_dom"/>
</dbReference>
<dbReference type="GO" id="GO:0005524">
    <property type="term" value="F:ATP binding"/>
    <property type="evidence" value="ECO:0007669"/>
    <property type="project" value="UniProtKB-UniRule"/>
</dbReference>
<evidence type="ECO:0000256" key="4">
    <source>
        <dbReference type="ARBA" id="ARBA00022840"/>
    </source>
</evidence>
<organism evidence="9 10">
    <name type="scientific">Marinagarivorans cellulosilyticus</name>
    <dbReference type="NCBI Taxonomy" id="2721545"/>
    <lineage>
        <taxon>Bacteria</taxon>
        <taxon>Pseudomonadati</taxon>
        <taxon>Pseudomonadota</taxon>
        <taxon>Gammaproteobacteria</taxon>
        <taxon>Cellvibrionales</taxon>
        <taxon>Cellvibrionaceae</taxon>
        <taxon>Marinagarivorans</taxon>
    </lineage>
</organism>
<evidence type="ECO:0000256" key="3">
    <source>
        <dbReference type="ARBA" id="ARBA00022777"/>
    </source>
</evidence>
<evidence type="ECO:0000256" key="7">
    <source>
        <dbReference type="SAM" id="MobiDB-lite"/>
    </source>
</evidence>
<evidence type="ECO:0000259" key="8">
    <source>
        <dbReference type="PROSITE" id="PS50011"/>
    </source>
</evidence>
<keyword evidence="10" id="KW-1185">Reference proteome</keyword>
<protein>
    <recommendedName>
        <fullName evidence="8">Protein kinase domain-containing protein</fullName>
    </recommendedName>
</protein>
<keyword evidence="2 5" id="KW-0547">Nucleotide-binding</keyword>
<reference evidence="9 10" key="1">
    <citation type="journal article" date="2022" name="IScience">
        <title>An ultrasensitive nanofiber-based assay for enzymatic hydrolysis and deep-sea microbial degradation of cellulose.</title>
        <authorList>
            <person name="Tsudome M."/>
            <person name="Tachioka M."/>
            <person name="Miyazaki M."/>
            <person name="Uchimura K."/>
            <person name="Tsuda M."/>
            <person name="Takaki Y."/>
            <person name="Deguchi S."/>
        </authorList>
    </citation>
    <scope>NUCLEOTIDE SEQUENCE [LARGE SCALE GENOMIC DNA]</scope>
    <source>
        <strain evidence="9 10">GE09</strain>
    </source>
</reference>
<dbReference type="InterPro" id="IPR008271">
    <property type="entry name" value="Ser/Thr_kinase_AS"/>
</dbReference>
<feature type="coiled-coil region" evidence="6">
    <location>
        <begin position="106"/>
        <end position="133"/>
    </location>
</feature>
<sequence length="498" mass="54315">MDNNETRIAPLKPPTSAETELDNSTIIQPLSSQQAASKGAPANTVISPVEDKASLNTPTATPSGLGIIKGRFELVKSIGSGGMGDVFLARDLVRVEMDDNQPLVAIKVLKGNFSAMREAAQALQREAKKAQLLSHPNIVTVYDFDRDNDLVFITMEYLEGESLEDYLSNNSCMPPEQALKTIELAAEGLAYAHKKGYVHADIKPANIFLTKDGGVKILDFGIAQAVRSTNEEELSAGESWTKYALTPSYASPEMIAHQDLHTNDDIYGLGIVLHELLTGSHPFLDADGKAIPADKAAEQGLTLAPLKSISRRANQALIQSLAFEGKHRHQDAGELIKAMHPPSKLKGALFASLALAIISIAAAVFLQTHEPPPPTLADLPATLEKTRAFITEADDLLATGEIGMAHRLYAQGKNALDKTDNINPKDLQAALYVLRERQSDVIAALQLRLDDKTLSRFQLKEIQLALEYLYNDELTEDKEQVAQTIAQLKQRLNREDSQ</sequence>
<keyword evidence="3" id="KW-0418">Kinase</keyword>
<dbReference type="PROSITE" id="PS00108">
    <property type="entry name" value="PROTEIN_KINASE_ST"/>
    <property type="match status" value="1"/>
</dbReference>
<dbReference type="KEGG" id="marq:MARGE09_P3702"/>
<dbReference type="Pfam" id="PF00069">
    <property type="entry name" value="Pkinase"/>
    <property type="match status" value="1"/>
</dbReference>
<evidence type="ECO:0000256" key="2">
    <source>
        <dbReference type="ARBA" id="ARBA00022741"/>
    </source>
</evidence>
<dbReference type="EMBL" id="AP023086">
    <property type="protein sequence ID" value="BCD99500.1"/>
    <property type="molecule type" value="Genomic_DNA"/>
</dbReference>
<evidence type="ECO:0000256" key="6">
    <source>
        <dbReference type="SAM" id="Coils"/>
    </source>
</evidence>
<evidence type="ECO:0000313" key="9">
    <source>
        <dbReference type="EMBL" id="BCD99500.1"/>
    </source>
</evidence>